<evidence type="ECO:0000256" key="4">
    <source>
        <dbReference type="ARBA" id="ARBA00023014"/>
    </source>
</evidence>
<dbReference type="InterPro" id="IPR014349">
    <property type="entry name" value="Rieske_Fe-S_prot"/>
</dbReference>
<dbReference type="CDD" id="cd03467">
    <property type="entry name" value="Rieske"/>
    <property type="match status" value="1"/>
</dbReference>
<evidence type="ECO:0000313" key="9">
    <source>
        <dbReference type="Proteomes" id="UP000426246"/>
    </source>
</evidence>
<dbReference type="Pfam" id="PF00355">
    <property type="entry name" value="Rieske"/>
    <property type="match status" value="1"/>
</dbReference>
<organism evidence="8 9">
    <name type="scientific">Paenibacillus psychroresistens</name>
    <dbReference type="NCBI Taxonomy" id="1778678"/>
    <lineage>
        <taxon>Bacteria</taxon>
        <taxon>Bacillati</taxon>
        <taxon>Bacillota</taxon>
        <taxon>Bacilli</taxon>
        <taxon>Bacillales</taxon>
        <taxon>Paenibacillaceae</taxon>
        <taxon>Paenibacillus</taxon>
    </lineage>
</organism>
<dbReference type="AlphaFoldDB" id="A0A6B8RT20"/>
<dbReference type="Proteomes" id="UP000426246">
    <property type="component" value="Chromosome"/>
</dbReference>
<keyword evidence="5" id="KW-1015">Disulfide bond</keyword>
<dbReference type="PROSITE" id="PS51296">
    <property type="entry name" value="RIESKE"/>
    <property type="match status" value="1"/>
</dbReference>
<evidence type="ECO:0000256" key="1">
    <source>
        <dbReference type="ARBA" id="ARBA00022714"/>
    </source>
</evidence>
<accession>A0A6B8RT20</accession>
<feature type="transmembrane region" description="Helical" evidence="6">
    <location>
        <begin position="21"/>
        <end position="39"/>
    </location>
</feature>
<dbReference type="SUPFAM" id="SSF50022">
    <property type="entry name" value="ISP domain"/>
    <property type="match status" value="1"/>
</dbReference>
<dbReference type="GO" id="GO:0051537">
    <property type="term" value="F:2 iron, 2 sulfur cluster binding"/>
    <property type="evidence" value="ECO:0007669"/>
    <property type="project" value="UniProtKB-KW"/>
</dbReference>
<gene>
    <name evidence="8" type="ORF">EHS13_31370</name>
</gene>
<keyword evidence="4" id="KW-0411">Iron-sulfur</keyword>
<evidence type="ECO:0000256" key="6">
    <source>
        <dbReference type="SAM" id="Phobius"/>
    </source>
</evidence>
<evidence type="ECO:0000259" key="7">
    <source>
        <dbReference type="PROSITE" id="PS51296"/>
    </source>
</evidence>
<dbReference type="GO" id="GO:0046872">
    <property type="term" value="F:metal ion binding"/>
    <property type="evidence" value="ECO:0007669"/>
    <property type="project" value="UniProtKB-KW"/>
</dbReference>
<protein>
    <recommendedName>
        <fullName evidence="7">Rieske domain-containing protein</fullName>
    </recommendedName>
</protein>
<dbReference type="InterPro" id="IPR036922">
    <property type="entry name" value="Rieske_2Fe-2S_sf"/>
</dbReference>
<proteinExistence type="predicted"/>
<dbReference type="Gene3D" id="2.102.10.10">
    <property type="entry name" value="Rieske [2Fe-2S] iron-sulphur domain"/>
    <property type="match status" value="1"/>
</dbReference>
<dbReference type="PANTHER" id="PTHR10134">
    <property type="entry name" value="CYTOCHROME B-C1 COMPLEX SUBUNIT RIESKE, MITOCHONDRIAL"/>
    <property type="match status" value="1"/>
</dbReference>
<dbReference type="KEGG" id="ppsc:EHS13_31370"/>
<dbReference type="InterPro" id="IPR006311">
    <property type="entry name" value="TAT_signal"/>
</dbReference>
<dbReference type="OrthoDB" id="9767869at2"/>
<feature type="domain" description="Rieske" evidence="7">
    <location>
        <begin position="97"/>
        <end position="169"/>
    </location>
</feature>
<sequence>MNERFPKKISRRSFLSTSGKLALGATGIMAGSAGLFYYGQVTRKQKPQQERPGNIVELGQFSQLKAIKDVEKANYEGTIQDAWVTKAVNGFVYVRNDANGDLLIMSPACTHLGCSINPVPEAQRGGGKGLFFLCPCHAAEFDPSGNSVKGVLLGLDTYKPIISDNKVYIDILASIKGQLRKL</sequence>
<keyword evidence="6" id="KW-1133">Transmembrane helix</keyword>
<dbReference type="EMBL" id="CP034235">
    <property type="protein sequence ID" value="QGQ99059.1"/>
    <property type="molecule type" value="Genomic_DNA"/>
</dbReference>
<keyword evidence="3" id="KW-0408">Iron</keyword>
<dbReference type="GO" id="GO:0004497">
    <property type="term" value="F:monooxygenase activity"/>
    <property type="evidence" value="ECO:0007669"/>
    <property type="project" value="UniProtKB-ARBA"/>
</dbReference>
<dbReference type="InterPro" id="IPR017941">
    <property type="entry name" value="Rieske_2Fe-2S"/>
</dbReference>
<name>A0A6B8RT20_9BACL</name>
<evidence type="ECO:0000313" key="8">
    <source>
        <dbReference type="EMBL" id="QGQ99059.1"/>
    </source>
</evidence>
<evidence type="ECO:0000256" key="2">
    <source>
        <dbReference type="ARBA" id="ARBA00022723"/>
    </source>
</evidence>
<dbReference type="RefSeq" id="WP_155704166.1">
    <property type="nucleotide sequence ID" value="NZ_CP034235.1"/>
</dbReference>
<keyword evidence="9" id="KW-1185">Reference proteome</keyword>
<dbReference type="PROSITE" id="PS51318">
    <property type="entry name" value="TAT"/>
    <property type="match status" value="1"/>
</dbReference>
<keyword evidence="6" id="KW-0472">Membrane</keyword>
<dbReference type="GO" id="GO:0016705">
    <property type="term" value="F:oxidoreductase activity, acting on paired donors, with incorporation or reduction of molecular oxygen"/>
    <property type="evidence" value="ECO:0007669"/>
    <property type="project" value="UniProtKB-ARBA"/>
</dbReference>
<evidence type="ECO:0000256" key="3">
    <source>
        <dbReference type="ARBA" id="ARBA00023004"/>
    </source>
</evidence>
<reference evidence="9" key="1">
    <citation type="submission" date="2018-11" db="EMBL/GenBank/DDBJ databases">
        <title>Complete genome sequence of Paenibacillus sp. ML311-T8.</title>
        <authorList>
            <person name="Nam Y.-D."/>
            <person name="Kang J."/>
            <person name="Chung W.-H."/>
            <person name="Park Y.S."/>
        </authorList>
    </citation>
    <scope>NUCLEOTIDE SEQUENCE [LARGE SCALE GENOMIC DNA]</scope>
    <source>
        <strain evidence="9">ML311-T8</strain>
    </source>
</reference>
<evidence type="ECO:0000256" key="5">
    <source>
        <dbReference type="ARBA" id="ARBA00023157"/>
    </source>
</evidence>
<keyword evidence="2" id="KW-0479">Metal-binding</keyword>
<keyword evidence="1" id="KW-0001">2Fe-2S</keyword>
<keyword evidence="6" id="KW-0812">Transmembrane</keyword>